<gene>
    <name evidence="4" type="ORF">D4764_03G0001650</name>
</gene>
<sequence>MTFVPMSCLPSTKVAGVRLQPPPPTNCPSVRELQLRLPSLTPSPLIFLTSYPKETGSAGQPPHPHTLLPSRTGTAMSQFSTMTTGERKMQAAAICREIHPQEDAEVDLGKKVSVPKDIMLEELSLTSNRGSRLFKMRQKRSEKYTFESVHNENNVQPNVALEFQVENGNTADGHDSQDNSANDQPSQVQTKMADSTKVANPESIAPGYGVPLKDVPPEKFNSTAMPKSYQSPWEKAVGVNLALTEAPVPCPPSQPQSDKPVYKSFNRVAIPFGGFSKEPRPDPVKTLKVEPLPDYPELQGHTAPNQPSFNRSALGWVSTCAPFPVPALPLEHVLLPESEDL</sequence>
<dbReference type="AlphaFoldDB" id="A0A5C6NC09"/>
<dbReference type="GO" id="GO:0030018">
    <property type="term" value="C:Z disc"/>
    <property type="evidence" value="ECO:0007669"/>
    <property type="project" value="InterPro"/>
</dbReference>
<feature type="compositionally biased region" description="Basic and acidic residues" evidence="3">
    <location>
        <begin position="277"/>
        <end position="288"/>
    </location>
</feature>
<feature type="region of interest" description="Disordered" evidence="3">
    <location>
        <begin position="273"/>
        <end position="307"/>
    </location>
</feature>
<keyword evidence="2" id="KW-0597">Phosphoprotein</keyword>
<dbReference type="GO" id="GO:0003779">
    <property type="term" value="F:actin binding"/>
    <property type="evidence" value="ECO:0007669"/>
    <property type="project" value="TreeGrafter"/>
</dbReference>
<feature type="region of interest" description="Disordered" evidence="3">
    <location>
        <begin position="168"/>
        <end position="212"/>
    </location>
</feature>
<dbReference type="PANTHER" id="PTHR15941">
    <property type="entry name" value="MYOZENIN"/>
    <property type="match status" value="1"/>
</dbReference>
<dbReference type="GO" id="GO:0051373">
    <property type="term" value="F:FATZ binding"/>
    <property type="evidence" value="ECO:0007669"/>
    <property type="project" value="TreeGrafter"/>
</dbReference>
<comment type="similarity">
    <text evidence="1">Belongs to the myozenin family.</text>
</comment>
<dbReference type="EMBL" id="RHFK02000016">
    <property type="protein sequence ID" value="TWW63157.1"/>
    <property type="molecule type" value="Genomic_DNA"/>
</dbReference>
<dbReference type="Pfam" id="PF05556">
    <property type="entry name" value="Calsarcin"/>
    <property type="match status" value="1"/>
</dbReference>
<accession>A0A5C6NC09</accession>
<dbReference type="Proteomes" id="UP000324091">
    <property type="component" value="Chromosome 3"/>
</dbReference>
<evidence type="ECO:0000256" key="1">
    <source>
        <dbReference type="ARBA" id="ARBA00009126"/>
    </source>
</evidence>
<dbReference type="InterPro" id="IPR008438">
    <property type="entry name" value="MYOZ"/>
</dbReference>
<organism evidence="4 5">
    <name type="scientific">Takifugu flavidus</name>
    <name type="common">sansaifugu</name>
    <dbReference type="NCBI Taxonomy" id="433684"/>
    <lineage>
        <taxon>Eukaryota</taxon>
        <taxon>Metazoa</taxon>
        <taxon>Chordata</taxon>
        <taxon>Craniata</taxon>
        <taxon>Vertebrata</taxon>
        <taxon>Euteleostomi</taxon>
        <taxon>Actinopterygii</taxon>
        <taxon>Neopterygii</taxon>
        <taxon>Teleostei</taxon>
        <taxon>Neoteleostei</taxon>
        <taxon>Acanthomorphata</taxon>
        <taxon>Eupercaria</taxon>
        <taxon>Tetraodontiformes</taxon>
        <taxon>Tetradontoidea</taxon>
        <taxon>Tetraodontidae</taxon>
        <taxon>Takifugu</taxon>
    </lineage>
</organism>
<evidence type="ECO:0000313" key="5">
    <source>
        <dbReference type="Proteomes" id="UP000324091"/>
    </source>
</evidence>
<dbReference type="PANTHER" id="PTHR15941:SF9">
    <property type="entry name" value="MYOZENIN-2"/>
    <property type="match status" value="1"/>
</dbReference>
<dbReference type="GO" id="GO:0031433">
    <property type="term" value="F:telethonin binding"/>
    <property type="evidence" value="ECO:0007669"/>
    <property type="project" value="TreeGrafter"/>
</dbReference>
<feature type="compositionally biased region" description="Polar residues" evidence="3">
    <location>
        <begin position="178"/>
        <end position="193"/>
    </location>
</feature>
<evidence type="ECO:0000256" key="2">
    <source>
        <dbReference type="ARBA" id="ARBA00022553"/>
    </source>
</evidence>
<protein>
    <submittedName>
        <fullName evidence="4">Myozenin-2 Calsarcin-1 FATZ-related protein 2</fullName>
    </submittedName>
</protein>
<dbReference type="GO" id="GO:0015629">
    <property type="term" value="C:actin cytoskeleton"/>
    <property type="evidence" value="ECO:0007669"/>
    <property type="project" value="TreeGrafter"/>
</dbReference>
<evidence type="ECO:0000313" key="4">
    <source>
        <dbReference type="EMBL" id="TWW63157.1"/>
    </source>
</evidence>
<comment type="caution">
    <text evidence="4">The sequence shown here is derived from an EMBL/GenBank/DDBJ whole genome shotgun (WGS) entry which is preliminary data.</text>
</comment>
<evidence type="ECO:0000256" key="3">
    <source>
        <dbReference type="SAM" id="MobiDB-lite"/>
    </source>
</evidence>
<name>A0A5C6NC09_9TELE</name>
<keyword evidence="5" id="KW-1185">Reference proteome</keyword>
<reference evidence="4 5" key="1">
    <citation type="submission" date="2019-04" db="EMBL/GenBank/DDBJ databases">
        <title>Chromosome genome assembly for Takifugu flavidus.</title>
        <authorList>
            <person name="Xiao S."/>
        </authorList>
    </citation>
    <scope>NUCLEOTIDE SEQUENCE [LARGE SCALE GENOMIC DNA]</scope>
    <source>
        <strain evidence="4">HTHZ2018</strain>
        <tissue evidence="4">Muscle</tissue>
    </source>
</reference>
<proteinExistence type="inferred from homology"/>